<comment type="subcellular location">
    <subcellularLocation>
        <location evidence="2">Cell inner membrane</location>
        <topology evidence="2">Peripheral membrane protein</topology>
    </subcellularLocation>
</comment>
<keyword evidence="8 13" id="KW-0067">ATP-binding</keyword>
<dbReference type="InterPro" id="IPR027417">
    <property type="entry name" value="P-loop_NTPase"/>
</dbReference>
<dbReference type="PANTHER" id="PTHR43166:SF30">
    <property type="entry name" value="METHIONINE IMPORT ATP-BINDING PROTEIN METN"/>
    <property type="match status" value="1"/>
</dbReference>
<keyword evidence="5" id="KW-0813">Transport</keyword>
<evidence type="ECO:0000256" key="7">
    <source>
        <dbReference type="ARBA" id="ARBA00022741"/>
    </source>
</evidence>
<keyword evidence="6" id="KW-1003">Cell membrane</keyword>
<evidence type="ECO:0000256" key="2">
    <source>
        <dbReference type="ARBA" id="ARBA00004417"/>
    </source>
</evidence>
<name>A0A5K1I8T6_9GAMM</name>
<dbReference type="Pfam" id="PF09383">
    <property type="entry name" value="NIL"/>
    <property type="match status" value="1"/>
</dbReference>
<dbReference type="EMBL" id="CABVOU010000039">
    <property type="protein sequence ID" value="VVZ96613.1"/>
    <property type="molecule type" value="Genomic_DNA"/>
</dbReference>
<dbReference type="PROSITE" id="PS00211">
    <property type="entry name" value="ABC_TRANSPORTER_1"/>
    <property type="match status" value="1"/>
</dbReference>
<comment type="function">
    <text evidence="1">Part of the ABC transporter FtsEX involved in cellular division. Important for assembly or stability of the septal ring.</text>
</comment>
<dbReference type="InterPro" id="IPR003439">
    <property type="entry name" value="ABC_transporter-like_ATP-bd"/>
</dbReference>
<keyword evidence="10" id="KW-0029">Amino-acid transport</keyword>
<evidence type="ECO:0000256" key="10">
    <source>
        <dbReference type="ARBA" id="ARBA00022970"/>
    </source>
</evidence>
<dbReference type="InterPro" id="IPR041701">
    <property type="entry name" value="MetN_ABC"/>
</dbReference>
<dbReference type="GO" id="GO:0006865">
    <property type="term" value="P:amino acid transport"/>
    <property type="evidence" value="ECO:0007669"/>
    <property type="project" value="UniProtKB-KW"/>
</dbReference>
<dbReference type="Gene3D" id="3.40.50.300">
    <property type="entry name" value="P-loop containing nucleotide triphosphate hydrolases"/>
    <property type="match status" value="1"/>
</dbReference>
<dbReference type="Proteomes" id="UP000326725">
    <property type="component" value="Unassembled WGS sequence"/>
</dbReference>
<evidence type="ECO:0000256" key="9">
    <source>
        <dbReference type="ARBA" id="ARBA00022967"/>
    </source>
</evidence>
<evidence type="ECO:0000256" key="8">
    <source>
        <dbReference type="ARBA" id="ARBA00022840"/>
    </source>
</evidence>
<evidence type="ECO:0000313" key="13">
    <source>
        <dbReference type="EMBL" id="VVZ96613.1"/>
    </source>
</evidence>
<keyword evidence="14" id="KW-1185">Reference proteome</keyword>
<evidence type="ECO:0000256" key="11">
    <source>
        <dbReference type="ARBA" id="ARBA00023136"/>
    </source>
</evidence>
<dbReference type="CDD" id="cd03258">
    <property type="entry name" value="ABC_MetN_methionine_transporter"/>
    <property type="match status" value="1"/>
</dbReference>
<evidence type="ECO:0000256" key="1">
    <source>
        <dbReference type="ARBA" id="ARBA00002579"/>
    </source>
</evidence>
<dbReference type="PROSITE" id="PS50893">
    <property type="entry name" value="ABC_TRANSPORTER_2"/>
    <property type="match status" value="1"/>
</dbReference>
<evidence type="ECO:0000256" key="3">
    <source>
        <dbReference type="ARBA" id="ARBA00005417"/>
    </source>
</evidence>
<organism evidence="13 14">
    <name type="scientific">Halomonas lysinitropha</name>
    <dbReference type="NCBI Taxonomy" id="2607506"/>
    <lineage>
        <taxon>Bacteria</taxon>
        <taxon>Pseudomonadati</taxon>
        <taxon>Pseudomonadota</taxon>
        <taxon>Gammaproteobacteria</taxon>
        <taxon>Oceanospirillales</taxon>
        <taxon>Halomonadaceae</taxon>
        <taxon>Halomonas</taxon>
    </lineage>
</organism>
<dbReference type="GO" id="GO:0005524">
    <property type="term" value="F:ATP binding"/>
    <property type="evidence" value="ECO:0007669"/>
    <property type="project" value="UniProtKB-KW"/>
</dbReference>
<gene>
    <name evidence="13" type="primary">metN</name>
    <name evidence="13" type="ORF">HALO32_02716</name>
</gene>
<evidence type="ECO:0000256" key="6">
    <source>
        <dbReference type="ARBA" id="ARBA00022475"/>
    </source>
</evidence>
<dbReference type="Gene3D" id="3.30.70.260">
    <property type="match status" value="1"/>
</dbReference>
<keyword evidence="9" id="KW-1278">Translocase</keyword>
<sequence length="381" mass="41542">MATRQGGFFSCLPTALPARHSTGAPPVAVMIRLHDVSKTYYPKGRRSTASGVTALKHADLHVPQGRIHGVIGLSGAGKSTLIRCVNLLERPTTGTVTVDGQELTALSGSALNQARHRIGMIFQHFNLLTSRTVFANVALPLELMGMKRGEIRERITPLLELVGLTDKARQYPAQLSGGQKQRVAIARALASRPKVLLCDEATSALDPHTTGAILDLLRDINRKLGLTILLITHEMEVVKSICHRVSLISDGELVEEADVGDFFTAPRTQLGRDFLNDFLELEPPRALIERLEDAPGPHSHPVVRLAFSGDAVSTPLISRLARECSVDVSILQAKVESIQERTLGLMIAELMGPAEKTREALDYLESHDLQVEVLGHVQRDD</sequence>
<evidence type="ECO:0000256" key="5">
    <source>
        <dbReference type="ARBA" id="ARBA00022448"/>
    </source>
</evidence>
<protein>
    <recommendedName>
        <fullName evidence="4">Cell division ATP-binding protein FtsE</fullName>
    </recommendedName>
</protein>
<evidence type="ECO:0000256" key="4">
    <source>
        <dbReference type="ARBA" id="ARBA00020019"/>
    </source>
</evidence>
<dbReference type="Pfam" id="PF00005">
    <property type="entry name" value="ABC_tran"/>
    <property type="match status" value="1"/>
</dbReference>
<dbReference type="InterPro" id="IPR003593">
    <property type="entry name" value="AAA+_ATPase"/>
</dbReference>
<feature type="domain" description="ABC transporter" evidence="12">
    <location>
        <begin position="31"/>
        <end position="275"/>
    </location>
</feature>
<dbReference type="InterPro" id="IPR050086">
    <property type="entry name" value="MetN_ABC_transporter-like"/>
</dbReference>
<dbReference type="SUPFAM" id="SSF55021">
    <property type="entry name" value="ACT-like"/>
    <property type="match status" value="1"/>
</dbReference>
<dbReference type="InterPro" id="IPR017871">
    <property type="entry name" value="ABC_transporter-like_CS"/>
</dbReference>
<reference evidence="13 14" key="1">
    <citation type="submission" date="2019-09" db="EMBL/GenBank/DDBJ databases">
        <authorList>
            <person name="Criscuolo A."/>
        </authorList>
    </citation>
    <scope>NUCLEOTIDE SEQUENCE [LARGE SCALE GENOMIC DNA]</scope>
    <source>
        <strain evidence="14">3(2)</strain>
    </source>
</reference>
<keyword evidence="11" id="KW-0472">Membrane</keyword>
<dbReference type="PANTHER" id="PTHR43166">
    <property type="entry name" value="AMINO ACID IMPORT ATP-BINDING PROTEIN"/>
    <property type="match status" value="1"/>
</dbReference>
<dbReference type="SMART" id="SM00382">
    <property type="entry name" value="AAA"/>
    <property type="match status" value="1"/>
</dbReference>
<comment type="similarity">
    <text evidence="3">Belongs to the ABC transporter superfamily.</text>
</comment>
<dbReference type="FunFam" id="3.40.50.300:FF:000056">
    <property type="entry name" value="Cell division ATP-binding protein FtsE"/>
    <property type="match status" value="1"/>
</dbReference>
<dbReference type="GO" id="GO:0005886">
    <property type="term" value="C:plasma membrane"/>
    <property type="evidence" value="ECO:0007669"/>
    <property type="project" value="UniProtKB-SubCell"/>
</dbReference>
<proteinExistence type="inferred from homology"/>
<dbReference type="GO" id="GO:0016887">
    <property type="term" value="F:ATP hydrolysis activity"/>
    <property type="evidence" value="ECO:0007669"/>
    <property type="project" value="InterPro"/>
</dbReference>
<evidence type="ECO:0000313" key="14">
    <source>
        <dbReference type="Proteomes" id="UP000326725"/>
    </source>
</evidence>
<keyword evidence="13" id="KW-0378">Hydrolase</keyword>
<keyword evidence="7" id="KW-0547">Nucleotide-binding</keyword>
<accession>A0A5K1I8T6</accession>
<dbReference type="AlphaFoldDB" id="A0A5K1I8T6"/>
<dbReference type="SMART" id="SM00930">
    <property type="entry name" value="NIL"/>
    <property type="match status" value="1"/>
</dbReference>
<evidence type="ECO:0000259" key="12">
    <source>
        <dbReference type="PROSITE" id="PS50893"/>
    </source>
</evidence>
<dbReference type="InterPro" id="IPR018449">
    <property type="entry name" value="NIL_domain"/>
</dbReference>
<dbReference type="SUPFAM" id="SSF52540">
    <property type="entry name" value="P-loop containing nucleoside triphosphate hydrolases"/>
    <property type="match status" value="1"/>
</dbReference>
<dbReference type="InterPro" id="IPR045865">
    <property type="entry name" value="ACT-like_dom_sf"/>
</dbReference>